<feature type="compositionally biased region" description="Pro residues" evidence="4">
    <location>
        <begin position="33"/>
        <end position="47"/>
    </location>
</feature>
<dbReference type="PROSITE" id="PS51257">
    <property type="entry name" value="PROKAR_LIPOPROTEIN"/>
    <property type="match status" value="1"/>
</dbReference>
<evidence type="ECO:0000313" key="5">
    <source>
        <dbReference type="EMBL" id="GJM50756.1"/>
    </source>
</evidence>
<accession>A0AAV5ATY8</accession>
<evidence type="ECO:0000256" key="4">
    <source>
        <dbReference type="SAM" id="MobiDB-lite"/>
    </source>
</evidence>
<dbReference type="GO" id="GO:0016787">
    <property type="term" value="F:hydrolase activity"/>
    <property type="evidence" value="ECO:0007669"/>
    <property type="project" value="UniProtKB-KW"/>
</dbReference>
<proteinExistence type="inferred from homology"/>
<organism evidence="5 7">
    <name type="scientific">Capnocytophaga catalasegens</name>
    <dbReference type="NCBI Taxonomy" id="1004260"/>
    <lineage>
        <taxon>Bacteria</taxon>
        <taxon>Pseudomonadati</taxon>
        <taxon>Bacteroidota</taxon>
        <taxon>Flavobacteriia</taxon>
        <taxon>Flavobacteriales</taxon>
        <taxon>Flavobacteriaceae</taxon>
        <taxon>Capnocytophaga</taxon>
    </lineage>
</organism>
<gene>
    <name evidence="5" type="ORF">RCZ15_17290</name>
    <name evidence="6" type="ORF">RCZ16_02270</name>
</gene>
<dbReference type="AlphaFoldDB" id="A0AAV5ATY8"/>
<name>A0AAV5ATY8_9FLAO</name>
<evidence type="ECO:0000313" key="7">
    <source>
        <dbReference type="Proteomes" id="UP001207736"/>
    </source>
</evidence>
<dbReference type="InterPro" id="IPR044925">
    <property type="entry name" value="His-Me_finger_sf"/>
</dbReference>
<dbReference type="PANTHER" id="PTHR33607">
    <property type="entry name" value="ENDONUCLEASE-1"/>
    <property type="match status" value="1"/>
</dbReference>
<dbReference type="EMBL" id="BQKB01000007">
    <property type="protein sequence ID" value="GJM51909.1"/>
    <property type="molecule type" value="Genomic_DNA"/>
</dbReference>
<evidence type="ECO:0000313" key="8">
    <source>
        <dbReference type="Proteomes" id="UP001208692"/>
    </source>
</evidence>
<dbReference type="Proteomes" id="UP001208692">
    <property type="component" value="Unassembled WGS sequence"/>
</dbReference>
<keyword evidence="3" id="KW-0378">Hydrolase</keyword>
<protein>
    <submittedName>
        <fullName evidence="5">Uncharacterized protein</fullName>
    </submittedName>
</protein>
<feature type="region of interest" description="Disordered" evidence="4">
    <location>
        <begin position="25"/>
        <end position="51"/>
    </location>
</feature>
<evidence type="ECO:0000313" key="6">
    <source>
        <dbReference type="EMBL" id="GJM51909.1"/>
    </source>
</evidence>
<dbReference type="Pfam" id="PF04231">
    <property type="entry name" value="Endonuclease_1"/>
    <property type="match status" value="1"/>
</dbReference>
<keyword evidence="8" id="KW-1185">Reference proteome</keyword>
<dbReference type="RefSeq" id="WP_264845512.1">
    <property type="nucleotide sequence ID" value="NZ_BPMA01000012.1"/>
</dbReference>
<dbReference type="InterPro" id="IPR007346">
    <property type="entry name" value="Endonuclease-I"/>
</dbReference>
<dbReference type="EMBL" id="BQKA01000033">
    <property type="protein sequence ID" value="GJM50756.1"/>
    <property type="molecule type" value="Genomic_DNA"/>
</dbReference>
<evidence type="ECO:0000256" key="3">
    <source>
        <dbReference type="ARBA" id="ARBA00022801"/>
    </source>
</evidence>
<dbReference type="Proteomes" id="UP001207736">
    <property type="component" value="Unassembled WGS sequence"/>
</dbReference>
<keyword evidence="2" id="KW-0540">Nuclease</keyword>
<comment type="caution">
    <text evidence="5">The sequence shown here is derived from an EMBL/GenBank/DDBJ whole genome shotgun (WGS) entry which is preliminary data.</text>
</comment>
<evidence type="ECO:0000256" key="1">
    <source>
        <dbReference type="ARBA" id="ARBA00006429"/>
    </source>
</evidence>
<evidence type="ECO:0000256" key="2">
    <source>
        <dbReference type="ARBA" id="ARBA00022722"/>
    </source>
</evidence>
<reference evidence="5 8" key="1">
    <citation type="submission" date="2021-11" db="EMBL/GenBank/DDBJ databases">
        <title>Draft genome sequence of Capnocytophaga sp. strain KC07075 isolated from cat oral cavity.</title>
        <authorList>
            <person name="Suzuki M."/>
            <person name="Imaoka K."/>
            <person name="Kimura M."/>
            <person name="Morikawa S."/>
            <person name="Maeda K."/>
        </authorList>
    </citation>
    <scope>NUCLEOTIDE SEQUENCE</scope>
    <source>
        <strain evidence="5">KC07075</strain>
        <strain evidence="6 8">KC07079</strain>
    </source>
</reference>
<dbReference type="GO" id="GO:0004518">
    <property type="term" value="F:nuclease activity"/>
    <property type="evidence" value="ECO:0007669"/>
    <property type="project" value="UniProtKB-KW"/>
</dbReference>
<sequence>MKRFILAILVIVFLSCSKDNLNGQSNNGILPEPETPITPPETPPVNPPQTTSDVSIPSGLLYYYQSVDFSKNGQELYNDLAQLTIAKHTNILGYEQRHPYLRKADASLSNKNKVLLIYSGQEVTIGSNIYDTEHVYPKSFLEAKTKTISIADLHHLRYCVSKDNSTRGNRAFTSGNGEKGVVGNFWYPGDDWKGDVARIILYMNLRYNEAFHKVSTTTQGVNLFLQWNVEDPVSAFENQRNNEIEKAQGNRNPFIDNPYLATKIWGGTMAQNLWK</sequence>
<comment type="similarity">
    <text evidence="1">Belongs to the EndA/NucM nuclease family.</text>
</comment>
<dbReference type="PANTHER" id="PTHR33607:SF2">
    <property type="entry name" value="ENDONUCLEASE-1"/>
    <property type="match status" value="1"/>
</dbReference>
<dbReference type="SUPFAM" id="SSF54060">
    <property type="entry name" value="His-Me finger endonucleases"/>
    <property type="match status" value="1"/>
</dbReference>